<reference evidence="1 2" key="1">
    <citation type="submission" date="2022-06" db="EMBL/GenBank/DDBJ databases">
        <title>Genomic Encyclopedia of Archaeal and Bacterial Type Strains, Phase II (KMG-II): from individual species to whole genera.</title>
        <authorList>
            <person name="Goeker M."/>
        </authorList>
    </citation>
    <scope>NUCLEOTIDE SEQUENCE [LARGE SCALE GENOMIC DNA]</scope>
    <source>
        <strain evidence="1 2">DSM 45037</strain>
    </source>
</reference>
<organism evidence="1 2">
    <name type="scientific">Williamsia serinedens</name>
    <dbReference type="NCBI Taxonomy" id="391736"/>
    <lineage>
        <taxon>Bacteria</taxon>
        <taxon>Bacillati</taxon>
        <taxon>Actinomycetota</taxon>
        <taxon>Actinomycetes</taxon>
        <taxon>Mycobacteriales</taxon>
        <taxon>Nocardiaceae</taxon>
        <taxon>Williamsia</taxon>
    </lineage>
</organism>
<dbReference type="PANTHER" id="PTHR11941">
    <property type="entry name" value="ENOYL-COA HYDRATASE-RELATED"/>
    <property type="match status" value="1"/>
</dbReference>
<evidence type="ECO:0000313" key="2">
    <source>
        <dbReference type="Proteomes" id="UP001205740"/>
    </source>
</evidence>
<keyword evidence="2" id="KW-1185">Reference proteome</keyword>
<dbReference type="InterPro" id="IPR029045">
    <property type="entry name" value="ClpP/crotonase-like_dom_sf"/>
</dbReference>
<dbReference type="SUPFAM" id="SSF52096">
    <property type="entry name" value="ClpP/crotonase"/>
    <property type="match status" value="1"/>
</dbReference>
<dbReference type="EMBL" id="JAMTCG010000003">
    <property type="protein sequence ID" value="MCP2160336.1"/>
    <property type="molecule type" value="Genomic_DNA"/>
</dbReference>
<proteinExistence type="predicted"/>
<dbReference type="Pfam" id="PF00378">
    <property type="entry name" value="ECH_1"/>
    <property type="match status" value="1"/>
</dbReference>
<accession>A0ABT1GZN3</accession>
<dbReference type="RefSeq" id="WP_253653945.1">
    <property type="nucleotide sequence ID" value="NZ_BAAAOE010000003.1"/>
</dbReference>
<comment type="caution">
    <text evidence="1">The sequence shown here is derived from an EMBL/GenBank/DDBJ whole genome shotgun (WGS) entry which is preliminary data.</text>
</comment>
<evidence type="ECO:0000313" key="1">
    <source>
        <dbReference type="EMBL" id="MCP2160336.1"/>
    </source>
</evidence>
<dbReference type="InterPro" id="IPR001753">
    <property type="entry name" value="Enoyl-CoA_hydra/iso"/>
</dbReference>
<protein>
    <submittedName>
        <fullName evidence="1">Enoyl-CoA hydratase/carnithine racemase</fullName>
    </submittedName>
</protein>
<dbReference type="CDD" id="cd06558">
    <property type="entry name" value="crotonase-like"/>
    <property type="match status" value="1"/>
</dbReference>
<dbReference type="Gene3D" id="3.90.226.10">
    <property type="entry name" value="2-enoyl-CoA Hydratase, Chain A, domain 1"/>
    <property type="match status" value="1"/>
</dbReference>
<gene>
    <name evidence="1" type="ORF">LX12_001523</name>
</gene>
<name>A0ABT1GZN3_9NOCA</name>
<sequence>MPYLTRSGDVWELYLGTQGHDLDPDNPENRFATAWLTALETALDEVEAQATGALVITATGKFFSNGLEIAELADPANQDTYIDRVHAIYARVLTLPVATVAAVNGHAFGAGAMLALCADHRVMRTERGFWSLPEVALGMPFPDGMASLLAERLPESTRTEAMTTSRRYGGDEAATAGIVEEAVAVDDLLPRAREIAQARAGVAGANLASVKRTMRRAVLADLAPTAAR</sequence>
<dbReference type="PANTHER" id="PTHR11941:SF75">
    <property type="entry name" value="ENOYL-COA HYDRATASE_ISOMERASE FAMILY PROTEIN"/>
    <property type="match status" value="1"/>
</dbReference>
<dbReference type="Proteomes" id="UP001205740">
    <property type="component" value="Unassembled WGS sequence"/>
</dbReference>